<evidence type="ECO:0000313" key="1">
    <source>
        <dbReference type="EMBL" id="KAF0763004.1"/>
    </source>
</evidence>
<organism evidence="1 2">
    <name type="scientific">Aphis craccivora</name>
    <name type="common">Cowpea aphid</name>
    <dbReference type="NCBI Taxonomy" id="307492"/>
    <lineage>
        <taxon>Eukaryota</taxon>
        <taxon>Metazoa</taxon>
        <taxon>Ecdysozoa</taxon>
        <taxon>Arthropoda</taxon>
        <taxon>Hexapoda</taxon>
        <taxon>Insecta</taxon>
        <taxon>Pterygota</taxon>
        <taxon>Neoptera</taxon>
        <taxon>Paraneoptera</taxon>
        <taxon>Hemiptera</taxon>
        <taxon>Sternorrhyncha</taxon>
        <taxon>Aphidomorpha</taxon>
        <taxon>Aphidoidea</taxon>
        <taxon>Aphididae</taxon>
        <taxon>Aphidini</taxon>
        <taxon>Aphis</taxon>
        <taxon>Aphis</taxon>
    </lineage>
</organism>
<dbReference type="Proteomes" id="UP000478052">
    <property type="component" value="Unassembled WGS sequence"/>
</dbReference>
<accession>A0A6G0YYT6</accession>
<keyword evidence="2" id="KW-1185">Reference proteome</keyword>
<name>A0A6G0YYT6_APHCR</name>
<gene>
    <name evidence="1" type="ORF">FWK35_00026523</name>
</gene>
<sequence>MVVIRKLITANT</sequence>
<proteinExistence type="predicted"/>
<reference evidence="1 2" key="1">
    <citation type="submission" date="2019-08" db="EMBL/GenBank/DDBJ databases">
        <title>Whole genome of Aphis craccivora.</title>
        <authorList>
            <person name="Voronova N.V."/>
            <person name="Shulinski R.S."/>
            <person name="Bandarenka Y.V."/>
            <person name="Zhorov D.G."/>
            <person name="Warner D."/>
        </authorList>
    </citation>
    <scope>NUCLEOTIDE SEQUENCE [LARGE SCALE GENOMIC DNA]</scope>
    <source>
        <strain evidence="1">180601</strain>
        <tissue evidence="1">Whole Body</tissue>
    </source>
</reference>
<dbReference type="EMBL" id="VUJU01001986">
    <property type="protein sequence ID" value="KAF0763004.1"/>
    <property type="molecule type" value="Genomic_DNA"/>
</dbReference>
<evidence type="ECO:0000313" key="2">
    <source>
        <dbReference type="Proteomes" id="UP000478052"/>
    </source>
</evidence>
<protein>
    <submittedName>
        <fullName evidence="1">Uncharacterized protein</fullName>
    </submittedName>
</protein>
<comment type="caution">
    <text evidence="1">The sequence shown here is derived from an EMBL/GenBank/DDBJ whole genome shotgun (WGS) entry which is preliminary data.</text>
</comment>